<dbReference type="Proteomes" id="UP001285263">
    <property type="component" value="Unassembled WGS sequence"/>
</dbReference>
<evidence type="ECO:0008006" key="4">
    <source>
        <dbReference type="Google" id="ProtNLM"/>
    </source>
</evidence>
<dbReference type="RefSeq" id="WP_320424343.1">
    <property type="nucleotide sequence ID" value="NZ_JAXCLA010000005.1"/>
</dbReference>
<protein>
    <recommendedName>
        <fullName evidence="4">Ribbon-helix-helix protein CopG domain-containing protein</fullName>
    </recommendedName>
</protein>
<organism evidence="2 3">
    <name type="scientific">Roseateles agri</name>
    <dbReference type="NCBI Taxonomy" id="3098619"/>
    <lineage>
        <taxon>Bacteria</taxon>
        <taxon>Pseudomonadati</taxon>
        <taxon>Pseudomonadota</taxon>
        <taxon>Betaproteobacteria</taxon>
        <taxon>Burkholderiales</taxon>
        <taxon>Sphaerotilaceae</taxon>
        <taxon>Roseateles</taxon>
    </lineage>
</organism>
<evidence type="ECO:0000256" key="1">
    <source>
        <dbReference type="SAM" id="MobiDB-lite"/>
    </source>
</evidence>
<proteinExistence type="predicted"/>
<sequence>MSKLILRSFYLSPELDEELRLLAFTHRVSKGDLIRKFIEIGIRVVRAHGDVPSPTLAMALARTEPSELLDIYLSSNPNEAATATQKGNAPATKRVPAKQRATAKKTPANKAKRTA</sequence>
<keyword evidence="3" id="KW-1185">Reference proteome</keyword>
<feature type="region of interest" description="Disordered" evidence="1">
    <location>
        <begin position="79"/>
        <end position="115"/>
    </location>
</feature>
<evidence type="ECO:0000313" key="2">
    <source>
        <dbReference type="EMBL" id="MDY0746435.1"/>
    </source>
</evidence>
<comment type="caution">
    <text evidence="2">The sequence shown here is derived from an EMBL/GenBank/DDBJ whole genome shotgun (WGS) entry which is preliminary data.</text>
</comment>
<dbReference type="EMBL" id="JAXCLA010000005">
    <property type="protein sequence ID" value="MDY0746435.1"/>
    <property type="molecule type" value="Genomic_DNA"/>
</dbReference>
<name>A0ABU5DJG3_9BURK</name>
<evidence type="ECO:0000313" key="3">
    <source>
        <dbReference type="Proteomes" id="UP001285263"/>
    </source>
</evidence>
<gene>
    <name evidence="2" type="ORF">SNE35_18125</name>
</gene>
<reference evidence="2 3" key="1">
    <citation type="submission" date="2023-11" db="EMBL/GenBank/DDBJ databases">
        <title>Paucibacter sp. nov., isolated from fresh soil in Korea.</title>
        <authorList>
            <person name="Le N.T.T."/>
        </authorList>
    </citation>
    <scope>NUCLEOTIDE SEQUENCE [LARGE SCALE GENOMIC DNA]</scope>
    <source>
        <strain evidence="2 3">R3-3</strain>
    </source>
</reference>
<accession>A0ABU5DJG3</accession>